<evidence type="ECO:0000313" key="1">
    <source>
        <dbReference type="EMBL" id="KAF6762335.1"/>
    </source>
</evidence>
<gene>
    <name evidence="1" type="ORF">DFP72DRAFT_1165143</name>
</gene>
<sequence>MTIMATRVSYDGFQPDVLVPVVTQIPEFRGKIKCAETDDIKNWDWATLQGANWTEFGKVVEDATIHWPSSFHRPPRNPAKKINSKYKATEYFLLLFGLGPGLFRSFIPRRYWRHFCKLVRAVRILSTQRKITAAQLLDARYMAIQYVDEYEEIYYQRRVDRIHFCRPVLHTLIHTPLEAQRVGPGTYTTQFENERAIGDLGKEIRQPSNPFGNIAQIAARMARKNALKLIYPELERIKPLPRGAYDVGNGYTFLTPRTQKATTISGAAGRCILARLGKDSVEKYGRCSLPNGQVLRSMYAESSLVKRAPGITRNAKLKINGKTEYGQVEFFFLHITGRNAETGLDIKVPYALVTLYSQPIENIWEDSYKTCWACTKLPDEYQVVPITAVEACVSMQPMVSMAGDPLNMFQVVEKAGIDDMILSGYSEIFEGDEQGGAGVA</sequence>
<protein>
    <submittedName>
        <fullName evidence="1">Uncharacterized protein</fullName>
    </submittedName>
</protein>
<dbReference type="Proteomes" id="UP000521943">
    <property type="component" value="Unassembled WGS sequence"/>
</dbReference>
<name>A0A8H6MBJ7_9AGAR</name>
<dbReference type="AlphaFoldDB" id="A0A8H6MBJ7"/>
<proteinExistence type="predicted"/>
<reference evidence="1 2" key="1">
    <citation type="submission" date="2020-07" db="EMBL/GenBank/DDBJ databases">
        <title>Comparative genomics of pyrophilous fungi reveals a link between fire events and developmental genes.</title>
        <authorList>
            <consortium name="DOE Joint Genome Institute"/>
            <person name="Steindorff A.S."/>
            <person name="Carver A."/>
            <person name="Calhoun S."/>
            <person name="Stillman K."/>
            <person name="Liu H."/>
            <person name="Lipzen A."/>
            <person name="Pangilinan J."/>
            <person name="Labutti K."/>
            <person name="Bruns T.D."/>
            <person name="Grigoriev I.V."/>
        </authorList>
    </citation>
    <scope>NUCLEOTIDE SEQUENCE [LARGE SCALE GENOMIC DNA]</scope>
    <source>
        <strain evidence="1 2">CBS 144469</strain>
    </source>
</reference>
<evidence type="ECO:0000313" key="2">
    <source>
        <dbReference type="Proteomes" id="UP000521943"/>
    </source>
</evidence>
<comment type="caution">
    <text evidence="1">The sequence shown here is derived from an EMBL/GenBank/DDBJ whole genome shotgun (WGS) entry which is preliminary data.</text>
</comment>
<keyword evidence="2" id="KW-1185">Reference proteome</keyword>
<accession>A0A8H6MBJ7</accession>
<dbReference type="EMBL" id="JACGCI010000008">
    <property type="protein sequence ID" value="KAF6762335.1"/>
    <property type="molecule type" value="Genomic_DNA"/>
</dbReference>
<dbReference type="OrthoDB" id="2669721at2759"/>
<organism evidence="1 2">
    <name type="scientific">Ephemerocybe angulata</name>
    <dbReference type="NCBI Taxonomy" id="980116"/>
    <lineage>
        <taxon>Eukaryota</taxon>
        <taxon>Fungi</taxon>
        <taxon>Dikarya</taxon>
        <taxon>Basidiomycota</taxon>
        <taxon>Agaricomycotina</taxon>
        <taxon>Agaricomycetes</taxon>
        <taxon>Agaricomycetidae</taxon>
        <taxon>Agaricales</taxon>
        <taxon>Agaricineae</taxon>
        <taxon>Psathyrellaceae</taxon>
        <taxon>Ephemerocybe</taxon>
    </lineage>
</organism>